<reference evidence="1" key="1">
    <citation type="submission" date="2022-03" db="EMBL/GenBank/DDBJ databases">
        <title>Draft genome sequence of Aduncisulcus paluster, a free-living microaerophilic Fornicata.</title>
        <authorList>
            <person name="Yuyama I."/>
            <person name="Kume K."/>
            <person name="Tamura T."/>
            <person name="Inagaki Y."/>
            <person name="Hashimoto T."/>
        </authorList>
    </citation>
    <scope>NUCLEOTIDE SEQUENCE</scope>
    <source>
        <strain evidence="1">NY0171</strain>
    </source>
</reference>
<dbReference type="Gene3D" id="1.10.340.70">
    <property type="match status" value="1"/>
</dbReference>
<comment type="caution">
    <text evidence="1">The sequence shown here is derived from an EMBL/GenBank/DDBJ whole genome shotgun (WGS) entry which is preliminary data.</text>
</comment>
<protein>
    <recommendedName>
        <fullName evidence="3">Integrase zinc-binding domain-containing protein</fullName>
    </recommendedName>
</protein>
<name>A0ABQ5KEP5_9EUKA</name>
<feature type="non-terminal residue" evidence="1">
    <location>
        <position position="142"/>
    </location>
</feature>
<organism evidence="1 2">
    <name type="scientific">Aduncisulcus paluster</name>
    <dbReference type="NCBI Taxonomy" id="2918883"/>
    <lineage>
        <taxon>Eukaryota</taxon>
        <taxon>Metamonada</taxon>
        <taxon>Carpediemonas-like organisms</taxon>
        <taxon>Aduncisulcus</taxon>
    </lineage>
</organism>
<gene>
    <name evidence="1" type="ORF">ADUPG1_001797</name>
</gene>
<dbReference type="EMBL" id="BQXS01001753">
    <property type="protein sequence ID" value="GKT31010.1"/>
    <property type="molecule type" value="Genomic_DNA"/>
</dbReference>
<keyword evidence="2" id="KW-1185">Reference proteome</keyword>
<proteinExistence type="predicted"/>
<evidence type="ECO:0008006" key="3">
    <source>
        <dbReference type="Google" id="ProtNLM"/>
    </source>
</evidence>
<accession>A0ABQ5KEP5</accession>
<dbReference type="Proteomes" id="UP001057375">
    <property type="component" value="Unassembled WGS sequence"/>
</dbReference>
<evidence type="ECO:0000313" key="1">
    <source>
        <dbReference type="EMBL" id="GKT31010.1"/>
    </source>
</evidence>
<sequence length="142" mass="16065">MRVSEFDFEIHHVKGADNGAADCCSRLVRFSENPESLLSFRIAPDLDSDSAPLKRIKDAQALLSEDIIEKEGWVRGEDGLLRDDDKKTLVIPEEGTLRRELFDLTHPGAFGGHKGRDAVLRTFKSWKLGWKGMKKDISRWIG</sequence>
<evidence type="ECO:0000313" key="2">
    <source>
        <dbReference type="Proteomes" id="UP001057375"/>
    </source>
</evidence>